<dbReference type="Proteomes" id="UP000301737">
    <property type="component" value="Unassembled WGS sequence"/>
</dbReference>
<evidence type="ECO:0000313" key="5">
    <source>
        <dbReference type="EMBL" id="GCE98606.1"/>
    </source>
</evidence>
<sequence>MEFPFANIEKILEVEPICQGIYRSKRPGIPPVGSRGTFGGTLLGQSLLAAMHTIPATFVPSSLHGYFVAGGDPSVLLQYKVEDIRRGKSFIHQRVKAYQNGVLVFLVAVLWSLEKQTSEGELHCFKILNQEEILPISRFEEAGPLHRRTVIEKNGLKGLADDEPSFRNINLRDSFLDSFCNGCIDNRFPSDFFCSHSSKKKLEYYVRIKDPITSIKKNEAPHVSINPRNDFRYNYVAFSYLSDSYFMFTVPNFHGLPLFTYKFSVSLDHSIHFHGIPNVNKWMYMRIYNPRSYKDRHLVQGEYFDPETGQISASTTQEGLTVYHSKERIREMMRPKL</sequence>
<dbReference type="GO" id="GO:0009062">
    <property type="term" value="P:fatty acid catabolic process"/>
    <property type="evidence" value="ECO:0007669"/>
    <property type="project" value="TreeGrafter"/>
</dbReference>
<dbReference type="InterPro" id="IPR025652">
    <property type="entry name" value="TesB_C"/>
</dbReference>
<protein>
    <submittedName>
        <fullName evidence="5">Uncharacterized protein</fullName>
    </submittedName>
</protein>
<dbReference type="OrthoDB" id="68328at2759"/>
<comment type="caution">
    <text evidence="5">The sequence shown here is derived from an EMBL/GenBank/DDBJ whole genome shotgun (WGS) entry which is preliminary data.</text>
</comment>
<dbReference type="InterPro" id="IPR029069">
    <property type="entry name" value="HotDog_dom_sf"/>
</dbReference>
<organism evidence="5 6">
    <name type="scientific">Zygosaccharomyces mellis</name>
    <dbReference type="NCBI Taxonomy" id="42258"/>
    <lineage>
        <taxon>Eukaryota</taxon>
        <taxon>Fungi</taxon>
        <taxon>Dikarya</taxon>
        <taxon>Ascomycota</taxon>
        <taxon>Saccharomycotina</taxon>
        <taxon>Saccharomycetes</taxon>
        <taxon>Saccharomycetales</taxon>
        <taxon>Saccharomycetaceae</taxon>
        <taxon>Zygosaccharomyces</taxon>
    </lineage>
</organism>
<dbReference type="AlphaFoldDB" id="A0A4C2E5L9"/>
<dbReference type="Pfam" id="PF02551">
    <property type="entry name" value="Acyl_CoA_thio"/>
    <property type="match status" value="1"/>
</dbReference>
<dbReference type="CDD" id="cd03445">
    <property type="entry name" value="Thioesterase_II_repeat2"/>
    <property type="match status" value="1"/>
</dbReference>
<accession>A0A4C2E5L9</accession>
<dbReference type="Pfam" id="PF13622">
    <property type="entry name" value="4HBT_3"/>
    <property type="match status" value="1"/>
</dbReference>
<feature type="domain" description="Acyl-CoA thioesterase-like N-terminal HotDog" evidence="4">
    <location>
        <begin position="32"/>
        <end position="111"/>
    </location>
</feature>
<keyword evidence="2" id="KW-0378">Hydrolase</keyword>
<evidence type="ECO:0000256" key="2">
    <source>
        <dbReference type="ARBA" id="ARBA00022801"/>
    </source>
</evidence>
<name>A0A4C2E5L9_9SACH</name>
<dbReference type="InterPro" id="IPR049449">
    <property type="entry name" value="TesB_ACOT8-like_N"/>
</dbReference>
<dbReference type="InterPro" id="IPR003703">
    <property type="entry name" value="Acyl_CoA_thio"/>
</dbReference>
<dbReference type="PANTHER" id="PTHR11066:SF34">
    <property type="entry name" value="ACYL-COENZYME A THIOESTERASE 8"/>
    <property type="match status" value="1"/>
</dbReference>
<keyword evidence="6" id="KW-1185">Reference proteome</keyword>
<dbReference type="CDD" id="cd03444">
    <property type="entry name" value="Thioesterase_II_repeat1"/>
    <property type="match status" value="1"/>
</dbReference>
<gene>
    <name evidence="5" type="ORF">ZYGM_004602</name>
</gene>
<dbReference type="PANTHER" id="PTHR11066">
    <property type="entry name" value="ACYL-COA THIOESTERASE"/>
    <property type="match status" value="1"/>
</dbReference>
<dbReference type="SUPFAM" id="SSF54637">
    <property type="entry name" value="Thioesterase/thiol ester dehydrase-isomerase"/>
    <property type="match status" value="2"/>
</dbReference>
<comment type="similarity">
    <text evidence="1">Belongs to the C/M/P thioester hydrolase family.</text>
</comment>
<dbReference type="InterPro" id="IPR042171">
    <property type="entry name" value="Acyl-CoA_hotdog"/>
</dbReference>
<dbReference type="Gene3D" id="2.40.160.210">
    <property type="entry name" value="Acyl-CoA thioesterase, double hotdog domain"/>
    <property type="match status" value="1"/>
</dbReference>
<reference evidence="5 6" key="1">
    <citation type="submission" date="2019-01" db="EMBL/GenBank/DDBJ databases">
        <title>Draft Genome Sequencing of Zygosaccharomyces mellis Ca-7.</title>
        <authorList>
            <person name="Shiwa Y."/>
            <person name="Kanesaki Y."/>
            <person name="Ishige T."/>
            <person name="Mura K."/>
            <person name="Hori T."/>
            <person name="Tamura T."/>
        </authorList>
    </citation>
    <scope>NUCLEOTIDE SEQUENCE [LARGE SCALE GENOMIC DNA]</scope>
    <source>
        <strain evidence="5 6">Ca-7</strain>
    </source>
</reference>
<dbReference type="GO" id="GO:0005782">
    <property type="term" value="C:peroxisomal matrix"/>
    <property type="evidence" value="ECO:0007669"/>
    <property type="project" value="TreeGrafter"/>
</dbReference>
<dbReference type="GO" id="GO:0006637">
    <property type="term" value="P:acyl-CoA metabolic process"/>
    <property type="evidence" value="ECO:0007669"/>
    <property type="project" value="InterPro"/>
</dbReference>
<feature type="domain" description="Acyl-CoA thioesterase 2 C-terminal" evidence="3">
    <location>
        <begin position="226"/>
        <end position="320"/>
    </location>
</feature>
<evidence type="ECO:0000259" key="4">
    <source>
        <dbReference type="Pfam" id="PF13622"/>
    </source>
</evidence>
<evidence type="ECO:0000259" key="3">
    <source>
        <dbReference type="Pfam" id="PF02551"/>
    </source>
</evidence>
<evidence type="ECO:0000313" key="6">
    <source>
        <dbReference type="Proteomes" id="UP000301737"/>
    </source>
</evidence>
<evidence type="ECO:0000256" key="1">
    <source>
        <dbReference type="ARBA" id="ARBA00006538"/>
    </source>
</evidence>
<dbReference type="GO" id="GO:0047617">
    <property type="term" value="F:fatty acyl-CoA hydrolase activity"/>
    <property type="evidence" value="ECO:0007669"/>
    <property type="project" value="InterPro"/>
</dbReference>
<dbReference type="EMBL" id="BIMX01000005">
    <property type="protein sequence ID" value="GCE98606.1"/>
    <property type="molecule type" value="Genomic_DNA"/>
</dbReference>
<proteinExistence type="inferred from homology"/>